<evidence type="ECO:0000256" key="2">
    <source>
        <dbReference type="ARBA" id="ARBA00014363"/>
    </source>
</evidence>
<evidence type="ECO:0000256" key="4">
    <source>
        <dbReference type="ARBA" id="ARBA00022695"/>
    </source>
</evidence>
<gene>
    <name evidence="9" type="primary">holB</name>
    <name evidence="9" type="ORF">NCTC503_00198</name>
</gene>
<dbReference type="EC" id="2.7.7.7" evidence="1"/>
<dbReference type="Gene3D" id="3.40.50.300">
    <property type="entry name" value="P-loop containing nucleotide triphosphate hydrolases"/>
    <property type="match status" value="1"/>
</dbReference>
<dbReference type="GO" id="GO:0003677">
    <property type="term" value="F:DNA binding"/>
    <property type="evidence" value="ECO:0007669"/>
    <property type="project" value="InterPro"/>
</dbReference>
<dbReference type="Pfam" id="PF09115">
    <property type="entry name" value="DNApol3-delta_C"/>
    <property type="match status" value="1"/>
</dbReference>
<keyword evidence="10" id="KW-1185">Reference proteome</keyword>
<evidence type="ECO:0000256" key="3">
    <source>
        <dbReference type="ARBA" id="ARBA00022679"/>
    </source>
</evidence>
<dbReference type="RefSeq" id="WP_138209022.1">
    <property type="nucleotide sequence ID" value="NZ_CBCRUQ010000010.1"/>
</dbReference>
<keyword evidence="3 9" id="KW-0808">Transferase</keyword>
<keyword evidence="5" id="KW-0235">DNA replication</keyword>
<evidence type="ECO:0000256" key="6">
    <source>
        <dbReference type="ARBA" id="ARBA00022932"/>
    </source>
</evidence>
<sequence>MSLGNIIIGHSNMLHLLEQTIYNKKFTHAHLFVGEDGIGKSLIANRLGKIILNCDQKLDHVDLIHWKLGKNKKSIGVDDIRILNEEINKKPYEGSNKVIIVYSADKMTIQAQNAFLKTIEEPPYGIHIFLLCESLNSILETIKSRCQIHKLKPLNQDEMLYFLKEKYGHLNEGEIKVLVAFSDGIPGKAETLVYDETFKEMRNTTIEFLKDLRKSNIEFLNYESTFIKYKDKKDEFFQCFLSFLRDSIIYKETANKNILINQDKIKDIEKICSVFSFSQLNDIIKIISESRDNLEKNLNPTLVFSTMLLKIQEV</sequence>
<comment type="catalytic activity">
    <reaction evidence="7">
        <text>DNA(n) + a 2'-deoxyribonucleoside 5'-triphosphate = DNA(n+1) + diphosphate</text>
        <dbReference type="Rhea" id="RHEA:22508"/>
        <dbReference type="Rhea" id="RHEA-COMP:17339"/>
        <dbReference type="Rhea" id="RHEA-COMP:17340"/>
        <dbReference type="ChEBI" id="CHEBI:33019"/>
        <dbReference type="ChEBI" id="CHEBI:61560"/>
        <dbReference type="ChEBI" id="CHEBI:173112"/>
        <dbReference type="EC" id="2.7.7.7"/>
    </reaction>
</comment>
<dbReference type="Gene3D" id="1.20.272.10">
    <property type="match status" value="1"/>
</dbReference>
<evidence type="ECO:0000313" key="10">
    <source>
        <dbReference type="Proteomes" id="UP000308489"/>
    </source>
</evidence>
<keyword evidence="6" id="KW-0239">DNA-directed DNA polymerase</keyword>
<dbReference type="SUPFAM" id="SSF52540">
    <property type="entry name" value="P-loop containing nucleoside triphosphate hydrolases"/>
    <property type="match status" value="1"/>
</dbReference>
<evidence type="ECO:0000256" key="7">
    <source>
        <dbReference type="ARBA" id="ARBA00049244"/>
    </source>
</evidence>
<dbReference type="PANTHER" id="PTHR11669:SF8">
    <property type="entry name" value="DNA POLYMERASE III SUBUNIT DELTA"/>
    <property type="match status" value="1"/>
</dbReference>
<dbReference type="KEGG" id="hhw:NCTC503_00198"/>
<accession>A0A4U9R1H2</accession>
<organism evidence="9 10">
    <name type="scientific">Hathewaya histolytica</name>
    <name type="common">Clostridium histolyticum</name>
    <dbReference type="NCBI Taxonomy" id="1498"/>
    <lineage>
        <taxon>Bacteria</taxon>
        <taxon>Bacillati</taxon>
        <taxon>Bacillota</taxon>
        <taxon>Clostridia</taxon>
        <taxon>Eubacteriales</taxon>
        <taxon>Clostridiaceae</taxon>
        <taxon>Hathewaya</taxon>
    </lineage>
</organism>
<proteinExistence type="predicted"/>
<name>A0A4U9R1H2_HATHI</name>
<dbReference type="NCBIfam" id="NF004047">
    <property type="entry name" value="PRK05564.1"/>
    <property type="match status" value="1"/>
</dbReference>
<evidence type="ECO:0000313" key="9">
    <source>
        <dbReference type="EMBL" id="VTQ82510.1"/>
    </source>
</evidence>
<dbReference type="AlphaFoldDB" id="A0A4U9R1H2"/>
<dbReference type="InterPro" id="IPR015199">
    <property type="entry name" value="DNA_pol_III_delta_C"/>
</dbReference>
<dbReference type="GO" id="GO:0009360">
    <property type="term" value="C:DNA polymerase III complex"/>
    <property type="evidence" value="ECO:0007669"/>
    <property type="project" value="InterPro"/>
</dbReference>
<dbReference type="InterPro" id="IPR050238">
    <property type="entry name" value="DNA_Rep/Repair_Clamp_Loader"/>
</dbReference>
<dbReference type="EMBL" id="LR590481">
    <property type="protein sequence ID" value="VTQ82510.1"/>
    <property type="molecule type" value="Genomic_DNA"/>
</dbReference>
<evidence type="ECO:0000256" key="1">
    <source>
        <dbReference type="ARBA" id="ARBA00012417"/>
    </source>
</evidence>
<dbReference type="OrthoDB" id="9810148at2"/>
<protein>
    <recommendedName>
        <fullName evidence="2">DNA polymerase III subunit delta'</fullName>
        <ecNumber evidence="1">2.7.7.7</ecNumber>
    </recommendedName>
</protein>
<reference evidence="9 10" key="1">
    <citation type="submission" date="2019-05" db="EMBL/GenBank/DDBJ databases">
        <authorList>
            <consortium name="Pathogen Informatics"/>
        </authorList>
    </citation>
    <scope>NUCLEOTIDE SEQUENCE [LARGE SCALE GENOMIC DNA]</scope>
    <source>
        <strain evidence="9 10">NCTC503</strain>
    </source>
</reference>
<dbReference type="GO" id="GO:0003887">
    <property type="term" value="F:DNA-directed DNA polymerase activity"/>
    <property type="evidence" value="ECO:0007669"/>
    <property type="project" value="UniProtKB-KW"/>
</dbReference>
<dbReference type="Proteomes" id="UP000308489">
    <property type="component" value="Chromosome 1"/>
</dbReference>
<feature type="domain" description="DNA polymerase III delta subunit C-terminal" evidence="8">
    <location>
        <begin position="198"/>
        <end position="312"/>
    </location>
</feature>
<dbReference type="GO" id="GO:0006261">
    <property type="term" value="P:DNA-templated DNA replication"/>
    <property type="evidence" value="ECO:0007669"/>
    <property type="project" value="TreeGrafter"/>
</dbReference>
<keyword evidence="4 9" id="KW-0548">Nucleotidyltransferase</keyword>
<evidence type="ECO:0000256" key="5">
    <source>
        <dbReference type="ARBA" id="ARBA00022705"/>
    </source>
</evidence>
<evidence type="ECO:0000259" key="8">
    <source>
        <dbReference type="Pfam" id="PF09115"/>
    </source>
</evidence>
<dbReference type="Pfam" id="PF13177">
    <property type="entry name" value="DNA_pol3_delta2"/>
    <property type="match status" value="1"/>
</dbReference>
<dbReference type="InterPro" id="IPR027417">
    <property type="entry name" value="P-loop_NTPase"/>
</dbReference>
<dbReference type="PANTHER" id="PTHR11669">
    <property type="entry name" value="REPLICATION FACTOR C / DNA POLYMERASE III GAMMA-TAU SUBUNIT"/>
    <property type="match status" value="1"/>
</dbReference>